<gene>
    <name evidence="1" type="ordered locus">Hoch_4866</name>
</gene>
<dbReference type="Pfam" id="PF11528">
    <property type="entry name" value="DUF3224"/>
    <property type="match status" value="1"/>
</dbReference>
<dbReference type="eggNOG" id="ENOG5031U6H">
    <property type="taxonomic scope" value="Bacteria"/>
</dbReference>
<dbReference type="Proteomes" id="UP000001880">
    <property type="component" value="Chromosome"/>
</dbReference>
<dbReference type="HOGENOM" id="CLU_111671_1_0_7"/>
<dbReference type="InterPro" id="IPR023159">
    <property type="entry name" value="SO1590-like_sf"/>
</dbReference>
<accession>D0LTZ1</accession>
<dbReference type="AlphaFoldDB" id="D0LTZ1"/>
<dbReference type="KEGG" id="hoh:Hoch_4866"/>
<dbReference type="SUPFAM" id="SSF159238">
    <property type="entry name" value="SO1590-like"/>
    <property type="match status" value="1"/>
</dbReference>
<dbReference type="OrthoDB" id="69764at2"/>
<sequence length="130" mass="13726">MNAKGTFTIEFRPEPPLDQADGITLARMSGDKRFSGPLEAESAVHMLSARASEHDSAAYVAIERVVGTLGGKRGSFVLVHRGVSDRGQLALTVAVVPDSGTGALRGLSGEMAIAIEDGAHHYDFEYSLPS</sequence>
<proteinExistence type="predicted"/>
<reference evidence="1 2" key="1">
    <citation type="journal article" date="2010" name="Stand. Genomic Sci.">
        <title>Complete genome sequence of Haliangium ochraceum type strain (SMP-2).</title>
        <authorList>
            <consortium name="US DOE Joint Genome Institute (JGI-PGF)"/>
            <person name="Ivanova N."/>
            <person name="Daum C."/>
            <person name="Lang E."/>
            <person name="Abt B."/>
            <person name="Kopitz M."/>
            <person name="Saunders E."/>
            <person name="Lapidus A."/>
            <person name="Lucas S."/>
            <person name="Glavina Del Rio T."/>
            <person name="Nolan M."/>
            <person name="Tice H."/>
            <person name="Copeland A."/>
            <person name="Cheng J.F."/>
            <person name="Chen F."/>
            <person name="Bruce D."/>
            <person name="Goodwin L."/>
            <person name="Pitluck S."/>
            <person name="Mavromatis K."/>
            <person name="Pati A."/>
            <person name="Mikhailova N."/>
            <person name="Chen A."/>
            <person name="Palaniappan K."/>
            <person name="Land M."/>
            <person name="Hauser L."/>
            <person name="Chang Y.J."/>
            <person name="Jeffries C.D."/>
            <person name="Detter J.C."/>
            <person name="Brettin T."/>
            <person name="Rohde M."/>
            <person name="Goker M."/>
            <person name="Bristow J."/>
            <person name="Markowitz V."/>
            <person name="Eisen J.A."/>
            <person name="Hugenholtz P."/>
            <person name="Kyrpides N.C."/>
            <person name="Klenk H.P."/>
        </authorList>
    </citation>
    <scope>NUCLEOTIDE SEQUENCE [LARGE SCALE GENOMIC DNA]</scope>
    <source>
        <strain evidence="2">DSM 14365 / CIP 107738 / JCM 11303 / AJ 13395 / SMP-2</strain>
    </source>
</reference>
<evidence type="ECO:0000313" key="2">
    <source>
        <dbReference type="Proteomes" id="UP000001880"/>
    </source>
</evidence>
<organism evidence="1 2">
    <name type="scientific">Haliangium ochraceum (strain DSM 14365 / JCM 11303 / SMP-2)</name>
    <dbReference type="NCBI Taxonomy" id="502025"/>
    <lineage>
        <taxon>Bacteria</taxon>
        <taxon>Pseudomonadati</taxon>
        <taxon>Myxococcota</taxon>
        <taxon>Polyangia</taxon>
        <taxon>Haliangiales</taxon>
        <taxon>Kofleriaceae</taxon>
        <taxon>Haliangium</taxon>
    </lineage>
</organism>
<keyword evidence="2" id="KW-1185">Reference proteome</keyword>
<name>D0LTZ1_HALO1</name>
<dbReference type="RefSeq" id="WP_012829947.1">
    <property type="nucleotide sequence ID" value="NC_013440.1"/>
</dbReference>
<dbReference type="EMBL" id="CP001804">
    <property type="protein sequence ID" value="ACY17355.1"/>
    <property type="molecule type" value="Genomic_DNA"/>
</dbReference>
<dbReference type="InterPro" id="IPR021607">
    <property type="entry name" value="DUF3224"/>
</dbReference>
<protein>
    <recommendedName>
        <fullName evidence="3">DUF3224 domain-containing protein</fullName>
    </recommendedName>
</protein>
<evidence type="ECO:0000313" key="1">
    <source>
        <dbReference type="EMBL" id="ACY17355.1"/>
    </source>
</evidence>
<dbReference type="STRING" id="502025.Hoch_4866"/>
<evidence type="ECO:0008006" key="3">
    <source>
        <dbReference type="Google" id="ProtNLM"/>
    </source>
</evidence>
<dbReference type="Gene3D" id="2.40.350.10">
    <property type="entry name" value="SO1590-like"/>
    <property type="match status" value="1"/>
</dbReference>